<gene>
    <name evidence="2" type="ORF">NCTC8261_06812</name>
</gene>
<feature type="domain" description="Bacterial Ig-like" evidence="1">
    <location>
        <begin position="6"/>
        <end position="42"/>
    </location>
</feature>
<dbReference type="EMBL" id="UGXT01000002">
    <property type="protein sequence ID" value="SUH40423.1"/>
    <property type="molecule type" value="Genomic_DNA"/>
</dbReference>
<dbReference type="InterPro" id="IPR044016">
    <property type="entry name" value="Big_13"/>
</dbReference>
<name>A0A379X268_SALET</name>
<feature type="domain" description="Bacterial Ig-like" evidence="1">
    <location>
        <begin position="140"/>
        <end position="241"/>
    </location>
</feature>
<dbReference type="Gene3D" id="2.60.40.10">
    <property type="entry name" value="Immunoglobulins"/>
    <property type="match status" value="3"/>
</dbReference>
<dbReference type="AlphaFoldDB" id="A0A379X268"/>
<dbReference type="PANTHER" id="PTHR14795">
    <property type="entry name" value="HELICASE RELATED"/>
    <property type="match status" value="1"/>
</dbReference>
<accession>A0A379X268</accession>
<reference evidence="2 3" key="1">
    <citation type="submission" date="2018-06" db="EMBL/GenBank/DDBJ databases">
        <authorList>
            <consortium name="Pathogen Informatics"/>
            <person name="Doyle S."/>
        </authorList>
    </citation>
    <scope>NUCLEOTIDE SEQUENCE [LARGE SCALE GENOMIC DNA]</scope>
    <source>
        <strain evidence="2 3">NCTC8261</strain>
    </source>
</reference>
<evidence type="ECO:0000313" key="3">
    <source>
        <dbReference type="Proteomes" id="UP000254712"/>
    </source>
</evidence>
<sequence>MVVGYFTPGNTWADGSYTLTVKVEDKAGNTNYSAPLTVVIDTQIAIDGVELVNDSGVKGDNMTNDDRPHFRVTVPTDVNEVRLSIDGGNSWVQATPGVAGSWEYIWPTDLADGQYTLTVEATDKAGNTVTKTIDFAVDTTLSVPVIVLNSADDTGVQGDNMTNRTQPTFALQHIDDDAVRVTVSVEHGGVTTTFDATKGTGGWTFTPPALWADGDYTLSVSVEDKAGNTSHSASLTVTVDTQIAINNIELVNDSGIPDDNLTNNVRPHFQVTVPTDVNEVRLSIDGGKTWGNSGAEGSRGLGLYLAG</sequence>
<dbReference type="Gene3D" id="6.20.50.90">
    <property type="match status" value="1"/>
</dbReference>
<dbReference type="SUPFAM" id="SSF81296">
    <property type="entry name" value="E set domains"/>
    <property type="match status" value="1"/>
</dbReference>
<dbReference type="Proteomes" id="UP000254712">
    <property type="component" value="Unassembled WGS sequence"/>
</dbReference>
<evidence type="ECO:0000313" key="2">
    <source>
        <dbReference type="EMBL" id="SUH40423.1"/>
    </source>
</evidence>
<evidence type="ECO:0000259" key="1">
    <source>
        <dbReference type="Pfam" id="PF19077"/>
    </source>
</evidence>
<feature type="domain" description="Bacterial Ig-like" evidence="1">
    <location>
        <begin position="247"/>
        <end position="292"/>
    </location>
</feature>
<dbReference type="InterPro" id="IPR014756">
    <property type="entry name" value="Ig_E-set"/>
</dbReference>
<organism evidence="2 3">
    <name type="scientific">Salmonella enterica I</name>
    <dbReference type="NCBI Taxonomy" id="59201"/>
    <lineage>
        <taxon>Bacteria</taxon>
        <taxon>Pseudomonadati</taxon>
        <taxon>Pseudomonadota</taxon>
        <taxon>Gammaproteobacteria</taxon>
        <taxon>Enterobacterales</taxon>
        <taxon>Enterobacteriaceae</taxon>
        <taxon>Salmonella</taxon>
    </lineage>
</organism>
<dbReference type="InterPro" id="IPR013783">
    <property type="entry name" value="Ig-like_fold"/>
</dbReference>
<feature type="domain" description="Bacterial Ig-like" evidence="1">
    <location>
        <begin position="50"/>
        <end position="139"/>
    </location>
</feature>
<dbReference type="Pfam" id="PF19077">
    <property type="entry name" value="Big_13"/>
    <property type="match status" value="4"/>
</dbReference>
<dbReference type="PANTHER" id="PTHR14795:SF0">
    <property type="entry name" value="TRANSMEMBRANE PROTEIN 62"/>
    <property type="match status" value="1"/>
</dbReference>
<protein>
    <submittedName>
        <fullName evidence="2">Large repetitive protein</fullName>
    </submittedName>
</protein>
<proteinExistence type="predicted"/>
<dbReference type="NCBIfam" id="NF033510">
    <property type="entry name" value="Ca_tandemer"/>
    <property type="match status" value="2"/>
</dbReference>